<accession>A0A9X2D5N7</accession>
<keyword evidence="6" id="KW-1185">Reference proteome</keyword>
<evidence type="ECO:0000256" key="3">
    <source>
        <dbReference type="RuleBase" id="RU000363"/>
    </source>
</evidence>
<dbReference type="AlphaFoldDB" id="A0A9X2D5N7"/>
<dbReference type="SUPFAM" id="SSF51735">
    <property type="entry name" value="NAD(P)-binding Rossmann-fold domains"/>
    <property type="match status" value="1"/>
</dbReference>
<gene>
    <name evidence="5" type="ORF">M8330_04080</name>
</gene>
<dbReference type="EMBL" id="JAMOIL010000003">
    <property type="protein sequence ID" value="MCM0619474.1"/>
    <property type="molecule type" value="Genomic_DNA"/>
</dbReference>
<protein>
    <submittedName>
        <fullName evidence="5">SDR family oxidoreductase</fullName>
    </submittedName>
</protein>
<dbReference type="CDD" id="cd05233">
    <property type="entry name" value="SDR_c"/>
    <property type="match status" value="1"/>
</dbReference>
<dbReference type="Proteomes" id="UP001139485">
    <property type="component" value="Unassembled WGS sequence"/>
</dbReference>
<sequence>MDIVGATVVVTGGADGIGRRVVEALLEGGARVAAVDRGADGLARLETDLGVGDRLSTHVVDVTDRAAVLALPEQVADALGPADALVNVAGVVHDFTPVADLSFEAMERVMDVNYWGTVNTTKAFLPVLESRPAAALVNVASLGGLVPFPGQTAYGASKAAVRLFTEGVRAEHQGTGLHVAVVLPGGTATDITTNSGVTSGPTADAADSRAARYLTSPEAAAAKIVGAITHERPRVTIGKDAALVDLLGRVAPATAVGLVARLMRSMLK</sequence>
<dbReference type="RefSeq" id="WP_250826293.1">
    <property type="nucleotide sequence ID" value="NZ_JAMOIL010000003.1"/>
</dbReference>
<dbReference type="InterPro" id="IPR057326">
    <property type="entry name" value="KR_dom"/>
</dbReference>
<evidence type="ECO:0000313" key="5">
    <source>
        <dbReference type="EMBL" id="MCM0619474.1"/>
    </source>
</evidence>
<evidence type="ECO:0000256" key="1">
    <source>
        <dbReference type="ARBA" id="ARBA00006484"/>
    </source>
</evidence>
<dbReference type="PRINTS" id="PR00081">
    <property type="entry name" value="GDHRDH"/>
</dbReference>
<dbReference type="GO" id="GO:0016491">
    <property type="term" value="F:oxidoreductase activity"/>
    <property type="evidence" value="ECO:0007669"/>
    <property type="project" value="UniProtKB-KW"/>
</dbReference>
<dbReference type="SMART" id="SM00822">
    <property type="entry name" value="PKS_KR"/>
    <property type="match status" value="1"/>
</dbReference>
<evidence type="ECO:0000313" key="6">
    <source>
        <dbReference type="Proteomes" id="UP001139485"/>
    </source>
</evidence>
<dbReference type="InterPro" id="IPR036291">
    <property type="entry name" value="NAD(P)-bd_dom_sf"/>
</dbReference>
<dbReference type="Pfam" id="PF00106">
    <property type="entry name" value="adh_short"/>
    <property type="match status" value="1"/>
</dbReference>
<dbReference type="PANTHER" id="PTHR44196">
    <property type="entry name" value="DEHYDROGENASE/REDUCTASE SDR FAMILY MEMBER 7B"/>
    <property type="match status" value="1"/>
</dbReference>
<evidence type="ECO:0000259" key="4">
    <source>
        <dbReference type="SMART" id="SM00822"/>
    </source>
</evidence>
<dbReference type="InterPro" id="IPR020904">
    <property type="entry name" value="Sc_DH/Rdtase_CS"/>
</dbReference>
<evidence type="ECO:0000256" key="2">
    <source>
        <dbReference type="ARBA" id="ARBA00023002"/>
    </source>
</evidence>
<reference evidence="5" key="1">
    <citation type="submission" date="2022-05" db="EMBL/GenBank/DDBJ databases">
        <authorList>
            <person name="Tuo L."/>
        </authorList>
    </citation>
    <scope>NUCLEOTIDE SEQUENCE</scope>
    <source>
        <strain evidence="5">BSK12Z-4</strain>
    </source>
</reference>
<dbReference type="PRINTS" id="PR00080">
    <property type="entry name" value="SDRFAMILY"/>
</dbReference>
<feature type="domain" description="Ketoreductase" evidence="4">
    <location>
        <begin position="6"/>
        <end position="189"/>
    </location>
</feature>
<dbReference type="PROSITE" id="PS00061">
    <property type="entry name" value="ADH_SHORT"/>
    <property type="match status" value="1"/>
</dbReference>
<dbReference type="Gene3D" id="3.40.50.720">
    <property type="entry name" value="NAD(P)-binding Rossmann-like Domain"/>
    <property type="match status" value="1"/>
</dbReference>
<dbReference type="GO" id="GO:0016020">
    <property type="term" value="C:membrane"/>
    <property type="evidence" value="ECO:0007669"/>
    <property type="project" value="TreeGrafter"/>
</dbReference>
<comment type="caution">
    <text evidence="5">The sequence shown here is derived from an EMBL/GenBank/DDBJ whole genome shotgun (WGS) entry which is preliminary data.</text>
</comment>
<comment type="similarity">
    <text evidence="1 3">Belongs to the short-chain dehydrogenases/reductases (SDR) family.</text>
</comment>
<keyword evidence="2" id="KW-0560">Oxidoreductase</keyword>
<proteinExistence type="inferred from homology"/>
<dbReference type="PANTHER" id="PTHR44196:SF1">
    <property type="entry name" value="DEHYDROGENASE_REDUCTASE SDR FAMILY MEMBER 7B"/>
    <property type="match status" value="1"/>
</dbReference>
<dbReference type="InterPro" id="IPR002347">
    <property type="entry name" value="SDR_fam"/>
</dbReference>
<name>A0A9X2D5N7_9ACTN</name>
<organism evidence="5 6">
    <name type="scientific">Nocardioides bruguierae</name>
    <dbReference type="NCBI Taxonomy" id="2945102"/>
    <lineage>
        <taxon>Bacteria</taxon>
        <taxon>Bacillati</taxon>
        <taxon>Actinomycetota</taxon>
        <taxon>Actinomycetes</taxon>
        <taxon>Propionibacteriales</taxon>
        <taxon>Nocardioidaceae</taxon>
        <taxon>Nocardioides</taxon>
    </lineage>
</organism>